<proteinExistence type="predicted"/>
<evidence type="ECO:0000259" key="2">
    <source>
        <dbReference type="Pfam" id="PF16493"/>
    </source>
</evidence>
<comment type="caution">
    <text evidence="3">The sequence shown here is derived from an EMBL/GenBank/DDBJ whole genome shotgun (WGS) entry which is preliminary data.</text>
</comment>
<name>A0A4C1W7H4_EUMVA</name>
<feature type="domain" description="MEIS N-terminal" evidence="2">
    <location>
        <begin position="54"/>
        <end position="105"/>
    </location>
</feature>
<keyword evidence="4" id="KW-1185">Reference proteome</keyword>
<keyword evidence="3" id="KW-0371">Homeobox</keyword>
<accession>A0A4C1W7H4</accession>
<reference evidence="3 4" key="1">
    <citation type="journal article" date="2019" name="Commun. Biol.">
        <title>The bagworm genome reveals a unique fibroin gene that provides high tensile strength.</title>
        <authorList>
            <person name="Kono N."/>
            <person name="Nakamura H."/>
            <person name="Ohtoshi R."/>
            <person name="Tomita M."/>
            <person name="Numata K."/>
            <person name="Arakawa K."/>
        </authorList>
    </citation>
    <scope>NUCLEOTIDE SEQUENCE [LARGE SCALE GENOMIC DNA]</scope>
</reference>
<evidence type="ECO:0000313" key="4">
    <source>
        <dbReference type="Proteomes" id="UP000299102"/>
    </source>
</evidence>
<dbReference type="Proteomes" id="UP000299102">
    <property type="component" value="Unassembled WGS sequence"/>
</dbReference>
<evidence type="ECO:0000256" key="1">
    <source>
        <dbReference type="ARBA" id="ARBA00023242"/>
    </source>
</evidence>
<dbReference type="GO" id="GO:0003677">
    <property type="term" value="F:DNA binding"/>
    <property type="evidence" value="ECO:0007669"/>
    <property type="project" value="UniProtKB-KW"/>
</dbReference>
<gene>
    <name evidence="3" type="primary">meis1</name>
    <name evidence="3" type="ORF">EVAR_32492_1</name>
</gene>
<dbReference type="AlphaFoldDB" id="A0A4C1W7H4"/>
<sequence length="243" mass="26962">MVSGRGRERDHHLIYDLAALAGRGRSKFRGDGLSAAFCMSITFAVGPLCSLSDLSLHPLFPLLALIFEKCELATCTPRDPGVAGGDVCSSESFNEDIAVFSKQTDFLTCREYNLHFKNFRCRQVKSIPKRPSSDAIYTLAIFMPYAAYRGSLRCLKSGRHRAPLSRYDLFESTRETAQAGPPPARAATVLPVRAPRDRSPRAFNECCVITRVAPRKKRCHVARPGRPCARTFRPAAVRPTTEL</sequence>
<dbReference type="OrthoDB" id="10056939at2759"/>
<keyword evidence="1" id="KW-0539">Nucleus</keyword>
<dbReference type="EMBL" id="BGZK01000493">
    <property type="protein sequence ID" value="GBP46973.1"/>
    <property type="molecule type" value="Genomic_DNA"/>
</dbReference>
<organism evidence="3 4">
    <name type="scientific">Eumeta variegata</name>
    <name type="common">Bagworm moth</name>
    <name type="synonym">Eumeta japonica</name>
    <dbReference type="NCBI Taxonomy" id="151549"/>
    <lineage>
        <taxon>Eukaryota</taxon>
        <taxon>Metazoa</taxon>
        <taxon>Ecdysozoa</taxon>
        <taxon>Arthropoda</taxon>
        <taxon>Hexapoda</taxon>
        <taxon>Insecta</taxon>
        <taxon>Pterygota</taxon>
        <taxon>Neoptera</taxon>
        <taxon>Endopterygota</taxon>
        <taxon>Lepidoptera</taxon>
        <taxon>Glossata</taxon>
        <taxon>Ditrysia</taxon>
        <taxon>Tineoidea</taxon>
        <taxon>Psychidae</taxon>
        <taxon>Oiketicinae</taxon>
        <taxon>Eumeta</taxon>
    </lineage>
</organism>
<dbReference type="Pfam" id="PF16493">
    <property type="entry name" value="Meis_PKNOX_N"/>
    <property type="match status" value="1"/>
</dbReference>
<dbReference type="InterPro" id="IPR032453">
    <property type="entry name" value="PKNOX/Meis_N"/>
</dbReference>
<evidence type="ECO:0000313" key="3">
    <source>
        <dbReference type="EMBL" id="GBP46973.1"/>
    </source>
</evidence>
<keyword evidence="3" id="KW-0238">DNA-binding</keyword>
<protein>
    <submittedName>
        <fullName evidence="3">Homeobox protein Meis1</fullName>
    </submittedName>
</protein>
<dbReference type="STRING" id="151549.A0A4C1W7H4"/>